<dbReference type="PROSITE" id="PS50048">
    <property type="entry name" value="ZN2_CY6_FUNGAL_2"/>
    <property type="match status" value="1"/>
</dbReference>
<dbReference type="InterPro" id="IPR007219">
    <property type="entry name" value="XnlR_reg_dom"/>
</dbReference>
<dbReference type="Pfam" id="PF00172">
    <property type="entry name" value="Zn_clus"/>
    <property type="match status" value="1"/>
</dbReference>
<keyword evidence="2" id="KW-0539">Nucleus</keyword>
<dbReference type="RefSeq" id="XP_033680356.1">
    <property type="nucleotide sequence ID" value="XM_033833717.1"/>
</dbReference>
<dbReference type="Pfam" id="PF04082">
    <property type="entry name" value="Fungal_trans"/>
    <property type="match status" value="1"/>
</dbReference>
<dbReference type="GO" id="GO:0003677">
    <property type="term" value="F:DNA binding"/>
    <property type="evidence" value="ECO:0007669"/>
    <property type="project" value="InterPro"/>
</dbReference>
<evidence type="ECO:0000256" key="4">
    <source>
        <dbReference type="SAM" id="MobiDB-lite"/>
    </source>
</evidence>
<proteinExistence type="predicted"/>
<feature type="region of interest" description="Disordered" evidence="4">
    <location>
        <begin position="497"/>
        <end position="517"/>
    </location>
</feature>
<dbReference type="GO" id="GO:0000981">
    <property type="term" value="F:DNA-binding transcription factor activity, RNA polymerase II-specific"/>
    <property type="evidence" value="ECO:0007669"/>
    <property type="project" value="InterPro"/>
</dbReference>
<evidence type="ECO:0000259" key="5">
    <source>
        <dbReference type="PROSITE" id="PS50048"/>
    </source>
</evidence>
<dbReference type="CDD" id="cd12148">
    <property type="entry name" value="fungal_TF_MHR"/>
    <property type="match status" value="1"/>
</dbReference>
<dbReference type="Proteomes" id="UP000800094">
    <property type="component" value="Unassembled WGS sequence"/>
</dbReference>
<dbReference type="InterPro" id="IPR001138">
    <property type="entry name" value="Zn2Cys6_DnaBD"/>
</dbReference>
<keyword evidence="3" id="KW-0175">Coiled coil</keyword>
<dbReference type="PROSITE" id="PS00463">
    <property type="entry name" value="ZN2_CY6_FUNGAL_1"/>
    <property type="match status" value="1"/>
</dbReference>
<feature type="coiled-coil region" evidence="3">
    <location>
        <begin position="64"/>
        <end position="91"/>
    </location>
</feature>
<dbReference type="GO" id="GO:0006351">
    <property type="term" value="P:DNA-templated transcription"/>
    <property type="evidence" value="ECO:0007669"/>
    <property type="project" value="InterPro"/>
</dbReference>
<dbReference type="SMART" id="SM00066">
    <property type="entry name" value="GAL4"/>
    <property type="match status" value="1"/>
</dbReference>
<sequence length="798" mass="88455">MDSRDEMDVAADGSNRIQRACDACRSRKIRCDRATPCSNCRGSKLTCTTTAPVQKPQRQRIHISDEYERKIDRIEDRLAGIEHVLESLASKLANLDLHRESSERSSQSRSGGGGTGRSAHSSSDVNANTPVPFEGETTMNRQSELAQEFLEQAVRSTPSIEQNAELKAALSSLQDMVSRQGHYTNTIAMSTPHPFFRSSVADFDCSKLESPPWDAVNEVIDKASVYPTMSFAVVFPFLKMRNIKEISKQIFDTPAECTVGRRILVYGVLYNLFLEFSSYPVVNPRVESYRAYARICKTQMEVAISQLDLYIPATYENILALLLGAAYAIEMCKPSLCWVMISNAAGLCQSLGYHRIQTMKDDNEDERMAKVHVFWFIYLMDKTLSLRLGRASLIQDWDMSLPYPTLENETTPFGGLLQDGPKGTDMLLYWIRVGQIQGKTYEKLFSPAAFLRPQEERAHIAAELVSAMNEAWAGRGEASALDFAFKGVTLPSYVPKKTGVGPSATDPPSKQKRSAVMYPTPAQQSFGASPIPMRYMEESFGAIGDIFYHSDVVVHYSTCALIQRACSPDTVTFSQDCLESARAALVAHQRCSEQFNVKGNEDLWSGYIHWSILQAPFTPFIVIFCNAILRCDPSDLNSLSEFVLSLESCRTVSEGADKLYKMCHLFLQVAKLYVEAKIKESGDHPQQHSQTTESGFYQTDGGEQSLDMSAMTQFDPYLSALGLMPNSAWPMAGFPPSSMATSTGAGSSTGMEAFSPGHGFDGSLAGGLSGNQVQDWFSGSRYLMNLMEDDIQMPDLNL</sequence>
<dbReference type="EMBL" id="ML987200">
    <property type="protein sequence ID" value="KAF2245352.1"/>
    <property type="molecule type" value="Genomic_DNA"/>
</dbReference>
<evidence type="ECO:0000256" key="1">
    <source>
        <dbReference type="ARBA" id="ARBA00022723"/>
    </source>
</evidence>
<organism evidence="6 7">
    <name type="scientific">Trematosphaeria pertusa</name>
    <dbReference type="NCBI Taxonomy" id="390896"/>
    <lineage>
        <taxon>Eukaryota</taxon>
        <taxon>Fungi</taxon>
        <taxon>Dikarya</taxon>
        <taxon>Ascomycota</taxon>
        <taxon>Pezizomycotina</taxon>
        <taxon>Dothideomycetes</taxon>
        <taxon>Pleosporomycetidae</taxon>
        <taxon>Pleosporales</taxon>
        <taxon>Massarineae</taxon>
        <taxon>Trematosphaeriaceae</taxon>
        <taxon>Trematosphaeria</taxon>
    </lineage>
</organism>
<evidence type="ECO:0000256" key="2">
    <source>
        <dbReference type="ARBA" id="ARBA00023242"/>
    </source>
</evidence>
<accession>A0A6A6I5Y2</accession>
<dbReference type="PANTHER" id="PTHR46910">
    <property type="entry name" value="TRANSCRIPTION FACTOR PDR1"/>
    <property type="match status" value="1"/>
</dbReference>
<dbReference type="PANTHER" id="PTHR46910:SF5">
    <property type="entry name" value="ZN(II)2CYS6 TRANSCRIPTION FACTOR (EUROFUNG)"/>
    <property type="match status" value="1"/>
</dbReference>
<dbReference type="GeneID" id="54587047"/>
<dbReference type="SMART" id="SM00906">
    <property type="entry name" value="Fungal_trans"/>
    <property type="match status" value="1"/>
</dbReference>
<feature type="domain" description="Zn(2)-C6 fungal-type" evidence="5">
    <location>
        <begin position="20"/>
        <end position="49"/>
    </location>
</feature>
<feature type="compositionally biased region" description="Polar residues" evidence="4">
    <location>
        <begin position="687"/>
        <end position="697"/>
    </location>
</feature>
<dbReference type="OrthoDB" id="103819at2759"/>
<dbReference type="InterPro" id="IPR036864">
    <property type="entry name" value="Zn2-C6_fun-type_DNA-bd_sf"/>
</dbReference>
<keyword evidence="1" id="KW-0479">Metal-binding</keyword>
<dbReference type="Gene3D" id="4.10.240.10">
    <property type="entry name" value="Zn(2)-C6 fungal-type DNA-binding domain"/>
    <property type="match status" value="1"/>
</dbReference>
<protein>
    <recommendedName>
        <fullName evidence="5">Zn(2)-C6 fungal-type domain-containing protein</fullName>
    </recommendedName>
</protein>
<feature type="region of interest" description="Disordered" evidence="4">
    <location>
        <begin position="98"/>
        <end position="135"/>
    </location>
</feature>
<gene>
    <name evidence="6" type="ORF">BU26DRAFT_567945</name>
</gene>
<dbReference type="CDD" id="cd00067">
    <property type="entry name" value="GAL4"/>
    <property type="match status" value="1"/>
</dbReference>
<dbReference type="InterPro" id="IPR050987">
    <property type="entry name" value="AtrR-like"/>
</dbReference>
<evidence type="ECO:0000313" key="6">
    <source>
        <dbReference type="EMBL" id="KAF2245352.1"/>
    </source>
</evidence>
<feature type="region of interest" description="Disordered" evidence="4">
    <location>
        <begin position="681"/>
        <end position="702"/>
    </location>
</feature>
<evidence type="ECO:0000256" key="3">
    <source>
        <dbReference type="SAM" id="Coils"/>
    </source>
</evidence>
<reference evidence="6" key="1">
    <citation type="journal article" date="2020" name="Stud. Mycol.">
        <title>101 Dothideomycetes genomes: a test case for predicting lifestyles and emergence of pathogens.</title>
        <authorList>
            <person name="Haridas S."/>
            <person name="Albert R."/>
            <person name="Binder M."/>
            <person name="Bloem J."/>
            <person name="Labutti K."/>
            <person name="Salamov A."/>
            <person name="Andreopoulos B."/>
            <person name="Baker S."/>
            <person name="Barry K."/>
            <person name="Bills G."/>
            <person name="Bluhm B."/>
            <person name="Cannon C."/>
            <person name="Castanera R."/>
            <person name="Culley D."/>
            <person name="Daum C."/>
            <person name="Ezra D."/>
            <person name="Gonzalez J."/>
            <person name="Henrissat B."/>
            <person name="Kuo A."/>
            <person name="Liang C."/>
            <person name="Lipzen A."/>
            <person name="Lutzoni F."/>
            <person name="Magnuson J."/>
            <person name="Mondo S."/>
            <person name="Nolan M."/>
            <person name="Ohm R."/>
            <person name="Pangilinan J."/>
            <person name="Park H.-J."/>
            <person name="Ramirez L."/>
            <person name="Alfaro M."/>
            <person name="Sun H."/>
            <person name="Tritt A."/>
            <person name="Yoshinaga Y."/>
            <person name="Zwiers L.-H."/>
            <person name="Turgeon B."/>
            <person name="Goodwin S."/>
            <person name="Spatafora J."/>
            <person name="Crous P."/>
            <person name="Grigoriev I."/>
        </authorList>
    </citation>
    <scope>NUCLEOTIDE SEQUENCE</scope>
    <source>
        <strain evidence="6">CBS 122368</strain>
    </source>
</reference>
<dbReference type="SUPFAM" id="SSF57701">
    <property type="entry name" value="Zn2/Cys6 DNA-binding domain"/>
    <property type="match status" value="1"/>
</dbReference>
<dbReference type="GO" id="GO:0008270">
    <property type="term" value="F:zinc ion binding"/>
    <property type="evidence" value="ECO:0007669"/>
    <property type="project" value="InterPro"/>
</dbReference>
<evidence type="ECO:0000313" key="7">
    <source>
        <dbReference type="Proteomes" id="UP000800094"/>
    </source>
</evidence>
<keyword evidence="7" id="KW-1185">Reference proteome</keyword>
<name>A0A6A6I5Y2_9PLEO</name>
<dbReference type="AlphaFoldDB" id="A0A6A6I5Y2"/>